<dbReference type="Proteomes" id="UP000191094">
    <property type="component" value="Unassembled WGS sequence"/>
</dbReference>
<dbReference type="GO" id="GO:0003723">
    <property type="term" value="F:RNA binding"/>
    <property type="evidence" value="ECO:0007669"/>
    <property type="project" value="UniProtKB-KW"/>
</dbReference>
<dbReference type="PROSITE" id="PS01129">
    <property type="entry name" value="PSI_RLU"/>
    <property type="match status" value="1"/>
</dbReference>
<dbReference type="InterPro" id="IPR002942">
    <property type="entry name" value="S4_RNA-bd"/>
</dbReference>
<evidence type="ECO:0000259" key="7">
    <source>
        <dbReference type="Pfam" id="PF00849"/>
    </source>
</evidence>
<proteinExistence type="inferred from homology"/>
<dbReference type="PROSITE" id="PS50889">
    <property type="entry name" value="S4"/>
    <property type="match status" value="1"/>
</dbReference>
<dbReference type="InterPro" id="IPR006224">
    <property type="entry name" value="PsdUridine_synth_RluA-like_CS"/>
</dbReference>
<dbReference type="PANTHER" id="PTHR21600:SF44">
    <property type="entry name" value="RIBOSOMAL LARGE SUBUNIT PSEUDOURIDINE SYNTHASE D"/>
    <property type="match status" value="1"/>
</dbReference>
<evidence type="ECO:0000256" key="1">
    <source>
        <dbReference type="ARBA" id="ARBA00010876"/>
    </source>
</evidence>
<comment type="caution">
    <text evidence="9">The sequence shown here is derived from an EMBL/GenBank/DDBJ whole genome shotgun (WGS) entry which is preliminary data.</text>
</comment>
<dbReference type="EMBL" id="MUYT01000001">
    <property type="protein sequence ID" value="OOS22861.1"/>
    <property type="molecule type" value="Genomic_DNA"/>
</dbReference>
<evidence type="ECO:0000256" key="5">
    <source>
        <dbReference type="PROSITE-ProRule" id="PRU00182"/>
    </source>
</evidence>
<gene>
    <name evidence="9" type="ORF">B0682_01280</name>
</gene>
<dbReference type="InterPro" id="IPR006145">
    <property type="entry name" value="PsdUridine_synth_RsuA/RluA"/>
</dbReference>
<dbReference type="GO" id="GO:0000455">
    <property type="term" value="P:enzyme-directed rRNA pseudouridine synthesis"/>
    <property type="evidence" value="ECO:0007669"/>
    <property type="project" value="UniProtKB-ARBA"/>
</dbReference>
<dbReference type="NCBIfam" id="TIGR00005">
    <property type="entry name" value="rluA_subfam"/>
    <property type="match status" value="1"/>
</dbReference>
<evidence type="ECO:0000256" key="3">
    <source>
        <dbReference type="ARBA" id="ARBA00036882"/>
    </source>
</evidence>
<dbReference type="AlphaFoldDB" id="A0A1T0CL25"/>
<evidence type="ECO:0000313" key="9">
    <source>
        <dbReference type="EMBL" id="OOS22861.1"/>
    </source>
</evidence>
<keyword evidence="10" id="KW-1185">Reference proteome</keyword>
<dbReference type="Gene3D" id="3.30.2350.10">
    <property type="entry name" value="Pseudouridine synthase"/>
    <property type="match status" value="1"/>
</dbReference>
<dbReference type="Pfam" id="PF00849">
    <property type="entry name" value="PseudoU_synth_2"/>
    <property type="match status" value="1"/>
</dbReference>
<comment type="similarity">
    <text evidence="1 6">Belongs to the pseudouridine synthase RluA family.</text>
</comment>
<dbReference type="InterPro" id="IPR020103">
    <property type="entry name" value="PsdUridine_synth_cat_dom_sf"/>
</dbReference>
<dbReference type="InterPro" id="IPR050188">
    <property type="entry name" value="RluA_PseudoU_synthase"/>
</dbReference>
<keyword evidence="5" id="KW-0694">RNA-binding</keyword>
<dbReference type="SUPFAM" id="SSF55174">
    <property type="entry name" value="Alpha-L RNA-binding motif"/>
    <property type="match status" value="1"/>
</dbReference>
<sequence>MTMTEEELEFLSDRHSLAVAQACHPPITGRHEVDANTVGMRLDKAAALVFSEHSRAQLQNWIASGELTVNAQIKKSKYRLSLGDELLLNASVQEHGDDLPEDLPIDVVYEDDSVLVVNKPVGMVVHPGAGNWTGTLVNALLFHYPDFAPLPRAGLVHRIDKDTSGLLMIAKTKYAQQHLTDQLKDKSLYRHYQCVVVGDAQHLSRHRIIDEPIARHPTVRTKMSVQAHGKEAQTHIVTITKLNECHSLLDVELKTGRTHQIRVHLSHIGCPLVGDSLYGSRNQLRASLSPIQRQAIKDFPRQALHAYELGFLHPKSGQLIKVTVPPPQDMQALINTLKE</sequence>
<organism evidence="9 10">
    <name type="scientific">Lwoffella lincolnii</name>
    <dbReference type="NCBI Taxonomy" id="90241"/>
    <lineage>
        <taxon>Bacteria</taxon>
        <taxon>Pseudomonadati</taxon>
        <taxon>Pseudomonadota</taxon>
        <taxon>Gammaproteobacteria</taxon>
        <taxon>Moraxellales</taxon>
        <taxon>Moraxellaceae</taxon>
        <taxon>Lwoffella</taxon>
    </lineage>
</organism>
<evidence type="ECO:0000256" key="2">
    <source>
        <dbReference type="ARBA" id="ARBA00023235"/>
    </source>
</evidence>
<dbReference type="InterPro" id="IPR036986">
    <property type="entry name" value="S4_RNA-bd_sf"/>
</dbReference>
<dbReference type="CDD" id="cd00165">
    <property type="entry name" value="S4"/>
    <property type="match status" value="1"/>
</dbReference>
<keyword evidence="2 6" id="KW-0413">Isomerase</keyword>
<dbReference type="RefSeq" id="WP_078306284.1">
    <property type="nucleotide sequence ID" value="NZ_CP147511.1"/>
</dbReference>
<dbReference type="OrthoDB" id="9807829at2"/>
<evidence type="ECO:0000256" key="4">
    <source>
        <dbReference type="PIRSR" id="PIRSR606225-1"/>
    </source>
</evidence>
<feature type="domain" description="Pseudouridine synthase RsuA/RluA-like" evidence="7">
    <location>
        <begin position="114"/>
        <end position="267"/>
    </location>
</feature>
<evidence type="ECO:0000313" key="10">
    <source>
        <dbReference type="Proteomes" id="UP000191094"/>
    </source>
</evidence>
<evidence type="ECO:0000256" key="6">
    <source>
        <dbReference type="RuleBase" id="RU362028"/>
    </source>
</evidence>
<protein>
    <recommendedName>
        <fullName evidence="6">Pseudouridine synthase</fullName>
        <ecNumber evidence="6">5.4.99.-</ecNumber>
    </recommendedName>
</protein>
<dbReference type="CDD" id="cd02869">
    <property type="entry name" value="PseudoU_synth_RluA_like"/>
    <property type="match status" value="1"/>
</dbReference>
<comment type="catalytic activity">
    <reaction evidence="3">
        <text>uridine(1911/1915/1917) in 23S rRNA = pseudouridine(1911/1915/1917) in 23S rRNA</text>
        <dbReference type="Rhea" id="RHEA:42524"/>
        <dbReference type="Rhea" id="RHEA-COMP:10097"/>
        <dbReference type="Rhea" id="RHEA-COMP:10098"/>
        <dbReference type="ChEBI" id="CHEBI:65314"/>
        <dbReference type="ChEBI" id="CHEBI:65315"/>
        <dbReference type="EC" id="5.4.99.23"/>
    </reaction>
</comment>
<reference evidence="9 10" key="1">
    <citation type="submission" date="2017-02" db="EMBL/GenBank/DDBJ databases">
        <title>Draft genome sequence of Moraxella lincolnii CCUG 9405T type strain.</title>
        <authorList>
            <person name="Salva-Serra F."/>
            <person name="Engstrom-Jakobsson H."/>
            <person name="Thorell K."/>
            <person name="Jaen-Luchoro D."/>
            <person name="Gonzales-Siles L."/>
            <person name="Karlsson R."/>
            <person name="Yazdan S."/>
            <person name="Boulund F."/>
            <person name="Johnning A."/>
            <person name="Engstrand L."/>
            <person name="Kristiansson E."/>
            <person name="Moore E."/>
        </authorList>
    </citation>
    <scope>NUCLEOTIDE SEQUENCE [LARGE SCALE GENOMIC DNA]</scope>
    <source>
        <strain evidence="9 10">CCUG 9405</strain>
    </source>
</reference>
<dbReference type="Gene3D" id="3.10.290.10">
    <property type="entry name" value="RNA-binding S4 domain"/>
    <property type="match status" value="1"/>
</dbReference>
<dbReference type="PANTHER" id="PTHR21600">
    <property type="entry name" value="MITOCHONDRIAL RNA PSEUDOURIDINE SYNTHASE"/>
    <property type="match status" value="1"/>
</dbReference>
<dbReference type="SUPFAM" id="SSF55120">
    <property type="entry name" value="Pseudouridine synthase"/>
    <property type="match status" value="1"/>
</dbReference>
<feature type="domain" description="RNA-binding S4" evidence="8">
    <location>
        <begin position="40"/>
        <end position="86"/>
    </location>
</feature>
<comment type="function">
    <text evidence="6">Responsible for synthesis of pseudouridine from uracil.</text>
</comment>
<dbReference type="STRING" id="90241.B0682_01280"/>
<dbReference type="InterPro" id="IPR006225">
    <property type="entry name" value="PsdUridine_synth_RluC/D"/>
</dbReference>
<feature type="active site" evidence="4">
    <location>
        <position position="160"/>
    </location>
</feature>
<dbReference type="GO" id="GO:0160140">
    <property type="term" value="F:23S rRNA pseudouridine(1911/1915/1917) synthase activity"/>
    <property type="evidence" value="ECO:0007669"/>
    <property type="project" value="UniProtKB-EC"/>
</dbReference>
<dbReference type="EC" id="5.4.99.-" evidence="6"/>
<dbReference type="Pfam" id="PF01479">
    <property type="entry name" value="S4"/>
    <property type="match status" value="1"/>
</dbReference>
<accession>A0A1T0CL25</accession>
<evidence type="ECO:0000259" key="8">
    <source>
        <dbReference type="Pfam" id="PF01479"/>
    </source>
</evidence>
<comment type="catalytic activity">
    <reaction evidence="6">
        <text>a uridine in RNA = a pseudouridine in RNA</text>
        <dbReference type="Rhea" id="RHEA:48348"/>
        <dbReference type="Rhea" id="RHEA-COMP:12068"/>
        <dbReference type="Rhea" id="RHEA-COMP:12069"/>
        <dbReference type="ChEBI" id="CHEBI:65314"/>
        <dbReference type="ChEBI" id="CHEBI:65315"/>
    </reaction>
</comment>
<name>A0A1T0CL25_9GAMM</name>